<feature type="transmembrane region" description="Helical" evidence="1">
    <location>
        <begin position="81"/>
        <end position="102"/>
    </location>
</feature>
<organism evidence="2">
    <name type="scientific">Klebsiella pneumoniae</name>
    <dbReference type="NCBI Taxonomy" id="573"/>
    <lineage>
        <taxon>Bacteria</taxon>
        <taxon>Pseudomonadati</taxon>
        <taxon>Pseudomonadota</taxon>
        <taxon>Gammaproteobacteria</taxon>
        <taxon>Enterobacterales</taxon>
        <taxon>Enterobacteriaceae</taxon>
        <taxon>Klebsiella/Raoultella group</taxon>
        <taxon>Klebsiella</taxon>
        <taxon>Klebsiella pneumoniae complex</taxon>
    </lineage>
</organism>
<feature type="transmembrane region" description="Helical" evidence="1">
    <location>
        <begin position="365"/>
        <end position="390"/>
    </location>
</feature>
<reference evidence="2" key="1">
    <citation type="journal article" date="2015" name="Genome Biol. Evol.">
        <title>Extensive Capsule Locus Variation and Large-Scale Genomic Recombination within the Klebsiella pneumoniae Clonal Group 258.</title>
        <authorList>
            <person name="Wyres K.L."/>
            <person name="Gorrie C."/>
            <person name="Edwards D.J."/>
            <person name="Wertheim H.F."/>
            <person name="Hsu L.Y."/>
            <person name="Van Kinh N."/>
            <person name="Zadoks R."/>
            <person name="Baker S."/>
            <person name="Holt K.E."/>
        </authorList>
    </citation>
    <scope>NUCLEOTIDE SEQUENCE</scope>
    <source>
        <strain evidence="2">K242An</strain>
    </source>
</reference>
<accession>A0A0G3F2Z7</accession>
<keyword evidence="1" id="KW-1133">Transmembrane helix</keyword>
<dbReference type="RefSeq" id="WP_071905675.1">
    <property type="nucleotide sequence ID" value="NZ_BFCV01000053.1"/>
</dbReference>
<dbReference type="AlphaFoldDB" id="A0A0G3F2Z7"/>
<gene>
    <name evidence="2" type="ORF">K242An_00011</name>
</gene>
<keyword evidence="1" id="KW-0472">Membrane</keyword>
<name>A0A0G3F2Z7_KLEPN</name>
<evidence type="ECO:0000313" key="2">
    <source>
        <dbReference type="EMBL" id="AKJ75273.1"/>
    </source>
</evidence>
<proteinExistence type="predicted"/>
<feature type="transmembrane region" description="Helical" evidence="1">
    <location>
        <begin position="114"/>
        <end position="147"/>
    </location>
</feature>
<feature type="transmembrane region" description="Helical" evidence="1">
    <location>
        <begin position="20"/>
        <end position="39"/>
    </location>
</feature>
<feature type="transmembrane region" description="Helical" evidence="1">
    <location>
        <begin position="280"/>
        <end position="300"/>
    </location>
</feature>
<feature type="transmembrane region" description="Helical" evidence="1">
    <location>
        <begin position="167"/>
        <end position="185"/>
    </location>
</feature>
<feature type="transmembrane region" description="Helical" evidence="1">
    <location>
        <begin position="197"/>
        <end position="217"/>
    </location>
</feature>
<protein>
    <submittedName>
        <fullName evidence="2">Putative colanic acid biosynthesis protein WcaD</fullName>
    </submittedName>
</protein>
<feature type="transmembrane region" description="Helical" evidence="1">
    <location>
        <begin position="237"/>
        <end position="259"/>
    </location>
</feature>
<sequence>MKISKYIYLPLTYLLLNFKLAAVGETFPITFATFFVFFMLPCIKGIDKNKIIISISIFIFLILFNNIFGRSLDPSKYFTSLLLFIYVAIVISIVYSCSFVQINDNRSLVHSLCFVAYLVIFLSVLEVAELILFGSSHLIALFSNFLIYSNEYLINFVQYGALRSNSLYFEPAFYSLAIISLWLTLRQFKFKRKSFDILVFIGVLSSGSFSGLMTYIILYGMELFILYSSHAGLRKKIPYIIVTLLLSVLVIYFLLPYILVRIGELGTVGTSSYYRIIGPLQIVFSALTNIDGIIQFGSLYELVSSFGIMNGAQVGKTLDNGIYVLIVHFSWIAIFTILFLIYLLFKKTLVENKIKKFSRNSPILLPLFFVPLSLMFTGAIFSPEYIFAVITPFLASKVAN</sequence>
<feature type="transmembrane region" description="Helical" evidence="1">
    <location>
        <begin position="320"/>
        <end position="345"/>
    </location>
</feature>
<feature type="transmembrane region" description="Helical" evidence="1">
    <location>
        <begin position="51"/>
        <end position="69"/>
    </location>
</feature>
<evidence type="ECO:0000256" key="1">
    <source>
        <dbReference type="SAM" id="Phobius"/>
    </source>
</evidence>
<dbReference type="EMBL" id="KR007671">
    <property type="protein sequence ID" value="AKJ75273.1"/>
    <property type="molecule type" value="Genomic_DNA"/>
</dbReference>
<keyword evidence="1" id="KW-0812">Transmembrane</keyword>